<dbReference type="EMBL" id="FOFR01000033">
    <property type="protein sequence ID" value="SES32555.1"/>
    <property type="molecule type" value="Genomic_DNA"/>
</dbReference>
<name>A0A1H9WFE3_9PSEU</name>
<dbReference type="SUPFAM" id="SSF55781">
    <property type="entry name" value="GAF domain-like"/>
    <property type="match status" value="1"/>
</dbReference>
<dbReference type="GO" id="GO:0045892">
    <property type="term" value="P:negative regulation of DNA-templated transcription"/>
    <property type="evidence" value="ECO:0007669"/>
    <property type="project" value="TreeGrafter"/>
</dbReference>
<evidence type="ECO:0000259" key="5">
    <source>
        <dbReference type="PROSITE" id="PS51078"/>
    </source>
</evidence>
<dbReference type="Proteomes" id="UP000199352">
    <property type="component" value="Unassembled WGS sequence"/>
</dbReference>
<feature type="domain" description="HTH iclR-type" evidence="4">
    <location>
        <begin position="12"/>
        <end position="72"/>
    </location>
</feature>
<dbReference type="SUPFAM" id="SSF46785">
    <property type="entry name" value="Winged helix' DNA-binding domain"/>
    <property type="match status" value="1"/>
</dbReference>
<feature type="domain" description="IclR-ED" evidence="5">
    <location>
        <begin position="73"/>
        <end position="252"/>
    </location>
</feature>
<dbReference type="Pfam" id="PF01614">
    <property type="entry name" value="IclR_C"/>
    <property type="match status" value="1"/>
</dbReference>
<dbReference type="STRING" id="402600.SAMN05216188_13323"/>
<evidence type="ECO:0000256" key="3">
    <source>
        <dbReference type="ARBA" id="ARBA00023163"/>
    </source>
</evidence>
<evidence type="ECO:0000259" key="4">
    <source>
        <dbReference type="PROSITE" id="PS51077"/>
    </source>
</evidence>
<dbReference type="InterPro" id="IPR029016">
    <property type="entry name" value="GAF-like_dom_sf"/>
</dbReference>
<dbReference type="Pfam" id="PF09339">
    <property type="entry name" value="HTH_IclR"/>
    <property type="match status" value="1"/>
</dbReference>
<dbReference type="InterPro" id="IPR005471">
    <property type="entry name" value="Tscrpt_reg_IclR_N"/>
</dbReference>
<sequence>MDPLSETRNAPGGPLRKALALIEELAGADCAMSLSDLARRCGQPKSSVHRVLGVLADLNLVTPSEGGFVLGDHLFDITQHSDQARAERLRRLFNPLLIELQDRTRGVVALGVLSGTQVRYVELLYRHDLTEYVQRQPLPHPAASTATGRALLAFRPDLPERIGEFAATANARPEQLMLDLRTVRKRDMAIVTKDAAHGGSAMAVPVRIGGQMPYVAIGVACPGQLDLPRTTIALRRVATMAAALASTRLTGMTSDRGAS</sequence>
<evidence type="ECO:0000313" key="7">
    <source>
        <dbReference type="Proteomes" id="UP000199352"/>
    </source>
</evidence>
<dbReference type="GO" id="GO:0003700">
    <property type="term" value="F:DNA-binding transcription factor activity"/>
    <property type="evidence" value="ECO:0007669"/>
    <property type="project" value="TreeGrafter"/>
</dbReference>
<dbReference type="PANTHER" id="PTHR30136">
    <property type="entry name" value="HELIX-TURN-HELIX TRANSCRIPTIONAL REGULATOR, ICLR FAMILY"/>
    <property type="match status" value="1"/>
</dbReference>
<dbReference type="InterPro" id="IPR036388">
    <property type="entry name" value="WH-like_DNA-bd_sf"/>
</dbReference>
<dbReference type="Gene3D" id="3.30.450.40">
    <property type="match status" value="1"/>
</dbReference>
<keyword evidence="3" id="KW-0804">Transcription</keyword>
<dbReference type="InterPro" id="IPR036390">
    <property type="entry name" value="WH_DNA-bd_sf"/>
</dbReference>
<dbReference type="SMART" id="SM00346">
    <property type="entry name" value="HTH_ICLR"/>
    <property type="match status" value="1"/>
</dbReference>
<dbReference type="RefSeq" id="WP_281249517.1">
    <property type="nucleotide sequence ID" value="NZ_FOFR01000033.1"/>
</dbReference>
<dbReference type="AlphaFoldDB" id="A0A1H9WFE3"/>
<protein>
    <submittedName>
        <fullName evidence="6">Transcriptional regulator, IclR family</fullName>
    </submittedName>
</protein>
<evidence type="ECO:0000256" key="1">
    <source>
        <dbReference type="ARBA" id="ARBA00023015"/>
    </source>
</evidence>
<dbReference type="PROSITE" id="PS51078">
    <property type="entry name" value="ICLR_ED"/>
    <property type="match status" value="1"/>
</dbReference>
<dbReference type="InterPro" id="IPR014757">
    <property type="entry name" value="Tscrpt_reg_IclR_C"/>
</dbReference>
<organism evidence="6 7">
    <name type="scientific">Lentzea xinjiangensis</name>
    <dbReference type="NCBI Taxonomy" id="402600"/>
    <lineage>
        <taxon>Bacteria</taxon>
        <taxon>Bacillati</taxon>
        <taxon>Actinomycetota</taxon>
        <taxon>Actinomycetes</taxon>
        <taxon>Pseudonocardiales</taxon>
        <taxon>Pseudonocardiaceae</taxon>
        <taxon>Lentzea</taxon>
    </lineage>
</organism>
<evidence type="ECO:0000313" key="6">
    <source>
        <dbReference type="EMBL" id="SES32555.1"/>
    </source>
</evidence>
<keyword evidence="2" id="KW-0238">DNA-binding</keyword>
<dbReference type="PROSITE" id="PS51077">
    <property type="entry name" value="HTH_ICLR"/>
    <property type="match status" value="1"/>
</dbReference>
<evidence type="ECO:0000256" key="2">
    <source>
        <dbReference type="ARBA" id="ARBA00023125"/>
    </source>
</evidence>
<proteinExistence type="predicted"/>
<dbReference type="InterPro" id="IPR050707">
    <property type="entry name" value="HTH_MetabolicPath_Reg"/>
</dbReference>
<dbReference type="PANTHER" id="PTHR30136:SF24">
    <property type="entry name" value="HTH-TYPE TRANSCRIPTIONAL REPRESSOR ALLR"/>
    <property type="match status" value="1"/>
</dbReference>
<reference evidence="7" key="1">
    <citation type="submission" date="2016-10" db="EMBL/GenBank/DDBJ databases">
        <authorList>
            <person name="Varghese N."/>
            <person name="Submissions S."/>
        </authorList>
    </citation>
    <scope>NUCLEOTIDE SEQUENCE [LARGE SCALE GENOMIC DNA]</scope>
    <source>
        <strain evidence="7">CGMCC 4.3525</strain>
    </source>
</reference>
<dbReference type="GO" id="GO:0003677">
    <property type="term" value="F:DNA binding"/>
    <property type="evidence" value="ECO:0007669"/>
    <property type="project" value="UniProtKB-KW"/>
</dbReference>
<keyword evidence="1" id="KW-0805">Transcription regulation</keyword>
<keyword evidence="7" id="KW-1185">Reference proteome</keyword>
<accession>A0A1H9WFE3</accession>
<dbReference type="Gene3D" id="1.10.10.10">
    <property type="entry name" value="Winged helix-like DNA-binding domain superfamily/Winged helix DNA-binding domain"/>
    <property type="match status" value="1"/>
</dbReference>
<gene>
    <name evidence="6" type="ORF">SAMN05216188_13323</name>
</gene>